<dbReference type="GeneID" id="82890826"/>
<name>A0ABY5V117_9BACT</name>
<keyword evidence="2" id="KW-1185">Reference proteome</keyword>
<sequence>MKQLSLLARARKIQETVTQHYEKECRAKCLRAVWKHHVEEEFGINYHTFLRYLHTDTSELEERLEQKRSRRPLFQDVRQK</sequence>
<protein>
    <recommendedName>
        <fullName evidence="3">Transposase</fullName>
    </recommendedName>
</protein>
<evidence type="ECO:0000313" key="1">
    <source>
        <dbReference type="EMBL" id="UWN57912.1"/>
    </source>
</evidence>
<dbReference type="Proteomes" id="UP001059295">
    <property type="component" value="Chromosome"/>
</dbReference>
<proteinExistence type="predicted"/>
<gene>
    <name evidence="1" type="ORF">NQ491_03790</name>
</gene>
<dbReference type="RefSeq" id="WP_147524915.1">
    <property type="nucleotide sequence ID" value="NZ_CAPH01000001.1"/>
</dbReference>
<evidence type="ECO:0000313" key="2">
    <source>
        <dbReference type="Proteomes" id="UP001059295"/>
    </source>
</evidence>
<evidence type="ECO:0008006" key="3">
    <source>
        <dbReference type="Google" id="ProtNLM"/>
    </source>
</evidence>
<dbReference type="EMBL" id="CP102294">
    <property type="protein sequence ID" value="UWN57912.1"/>
    <property type="molecule type" value="Genomic_DNA"/>
</dbReference>
<accession>A0ABY5V117</accession>
<organism evidence="1 2">
    <name type="scientific">Alistipes ihumii AP11</name>
    <dbReference type="NCBI Taxonomy" id="1211813"/>
    <lineage>
        <taxon>Bacteria</taxon>
        <taxon>Pseudomonadati</taxon>
        <taxon>Bacteroidota</taxon>
        <taxon>Bacteroidia</taxon>
        <taxon>Bacteroidales</taxon>
        <taxon>Rikenellaceae</taxon>
        <taxon>Alistipes</taxon>
    </lineage>
</organism>
<reference evidence="1" key="1">
    <citation type="journal article" date="2022" name="Cell">
        <title>Design, construction, and in vivo augmentation of a complex gut microbiome.</title>
        <authorList>
            <person name="Cheng A.G."/>
            <person name="Ho P.Y."/>
            <person name="Aranda-Diaz A."/>
            <person name="Jain S."/>
            <person name="Yu F.B."/>
            <person name="Meng X."/>
            <person name="Wang M."/>
            <person name="Iakiviak M."/>
            <person name="Nagashima K."/>
            <person name="Zhao A."/>
            <person name="Murugkar P."/>
            <person name="Patil A."/>
            <person name="Atabakhsh K."/>
            <person name="Weakley A."/>
            <person name="Yan J."/>
            <person name="Brumbaugh A.R."/>
            <person name="Higginbottom S."/>
            <person name="Dimas A."/>
            <person name="Shiver A.L."/>
            <person name="Deutschbauer A."/>
            <person name="Neff N."/>
            <person name="Sonnenburg J.L."/>
            <person name="Huang K.C."/>
            <person name="Fischbach M.A."/>
        </authorList>
    </citation>
    <scope>NUCLEOTIDE SEQUENCE</scope>
    <source>
        <strain evidence="1">AP11</strain>
    </source>
</reference>